<reference evidence="3 4" key="1">
    <citation type="submission" date="2018-08" db="EMBL/GenBank/DDBJ databases">
        <title>A genome reference for cultivated species of the human gut microbiota.</title>
        <authorList>
            <person name="Zou Y."/>
            <person name="Xue W."/>
            <person name="Luo G."/>
        </authorList>
    </citation>
    <scope>NUCLEOTIDE SEQUENCE [LARGE SCALE GENOMIC DNA]</scope>
    <source>
        <strain evidence="3 4">OM06-4</strain>
    </source>
</reference>
<dbReference type="GO" id="GO:0008422">
    <property type="term" value="F:beta-glucosidase activity"/>
    <property type="evidence" value="ECO:0007669"/>
    <property type="project" value="TreeGrafter"/>
</dbReference>
<protein>
    <submittedName>
        <fullName evidence="3">Glycoside hydrolase family 1 protein</fullName>
    </submittedName>
</protein>
<dbReference type="InterPro" id="IPR001360">
    <property type="entry name" value="Glyco_hydro_1"/>
</dbReference>
<comment type="caution">
    <text evidence="3">The sequence shown here is derived from an EMBL/GenBank/DDBJ whole genome shotgun (WGS) entry which is preliminary data.</text>
</comment>
<accession>A0A3E3EEC0</accession>
<dbReference type="InterPro" id="IPR017853">
    <property type="entry name" value="GH"/>
</dbReference>
<name>A0A3E3EEC0_9FIRM</name>
<dbReference type="Gene3D" id="3.20.20.80">
    <property type="entry name" value="Glycosidases"/>
    <property type="match status" value="1"/>
</dbReference>
<dbReference type="GO" id="GO:0016052">
    <property type="term" value="P:carbohydrate catabolic process"/>
    <property type="evidence" value="ECO:0007669"/>
    <property type="project" value="TreeGrafter"/>
</dbReference>
<proteinExistence type="inferred from homology"/>
<dbReference type="Pfam" id="PF00232">
    <property type="entry name" value="Glyco_hydro_1"/>
    <property type="match status" value="1"/>
</dbReference>
<keyword evidence="3" id="KW-0378">Hydrolase</keyword>
<dbReference type="Proteomes" id="UP000261032">
    <property type="component" value="Unassembled WGS sequence"/>
</dbReference>
<evidence type="ECO:0000313" key="4">
    <source>
        <dbReference type="Proteomes" id="UP000261032"/>
    </source>
</evidence>
<evidence type="ECO:0000256" key="2">
    <source>
        <dbReference type="RuleBase" id="RU003690"/>
    </source>
</evidence>
<dbReference type="PANTHER" id="PTHR10353">
    <property type="entry name" value="GLYCOSYL HYDROLASE"/>
    <property type="match status" value="1"/>
</dbReference>
<organism evidence="3 4">
    <name type="scientific">Thomasclavelia ramosa</name>
    <dbReference type="NCBI Taxonomy" id="1547"/>
    <lineage>
        <taxon>Bacteria</taxon>
        <taxon>Bacillati</taxon>
        <taxon>Bacillota</taxon>
        <taxon>Erysipelotrichia</taxon>
        <taxon>Erysipelotrichales</taxon>
        <taxon>Coprobacillaceae</taxon>
        <taxon>Thomasclavelia</taxon>
    </lineage>
</organism>
<dbReference type="AlphaFoldDB" id="A0A3E3EEC0"/>
<dbReference type="EMBL" id="QUSL01000010">
    <property type="protein sequence ID" value="RGD85561.1"/>
    <property type="molecule type" value="Genomic_DNA"/>
</dbReference>
<gene>
    <name evidence="3" type="ORF">DXB93_08350</name>
</gene>
<sequence length="482" mass="55501">MSRFPDNFLWGGASADFQYEGGFGEGNRGLITADFVTDGNVDTLRQVTYKCKDGTLGSSPLKAEIPEGATGYIDPERYYPSHDGVDFYHRYKEDIALMAEMGFNVYRFSICWTRIFPTGEEAEGNELGLKFYENVIDELLKYHIEPLITICHDEIPAYLADHYDGWSSRHTINCYLKLCKTLFERFKGKVKYWLTFNELNVVKGYAQMGTHKIDSQTHYQAMHHVFVASSLATKMAHEMIPGCMVGTMYAMSGLYPLTCKPEDMMAHMNTRRLSYFYADTMVTGGYPYYAQALFEKEGVVLVKEPGDDDLLKEYPLDFITFSYYRTTTVNANTKLNIIGLAMDLNPYLEATPWGWPIDPVGLRYVMNELYDRYKKPIMIVENGMGEIDHFENDTVIDDYRIRYLKDHFKNMKDAINIDHVDCIGYTMWGAIDLVSLSTGEMKKRYGFVYVDKNDDGSGTYNRYKKKSFDWMKEVIATNGEKI</sequence>
<keyword evidence="1" id="KW-0326">Glycosidase</keyword>
<evidence type="ECO:0000313" key="3">
    <source>
        <dbReference type="EMBL" id="RGD85561.1"/>
    </source>
</evidence>
<dbReference type="PRINTS" id="PR00131">
    <property type="entry name" value="GLHYDRLASE1"/>
</dbReference>
<dbReference type="GO" id="GO:0005829">
    <property type="term" value="C:cytosol"/>
    <property type="evidence" value="ECO:0007669"/>
    <property type="project" value="TreeGrafter"/>
</dbReference>
<dbReference type="PANTHER" id="PTHR10353:SF122">
    <property type="entry name" value="6-PHOSPHO-BETA-GLUCOSIDASE ASCB-RELATED"/>
    <property type="match status" value="1"/>
</dbReference>
<dbReference type="SUPFAM" id="SSF51445">
    <property type="entry name" value="(Trans)glycosidases"/>
    <property type="match status" value="1"/>
</dbReference>
<comment type="similarity">
    <text evidence="2">Belongs to the glycosyl hydrolase 1 family.</text>
</comment>
<dbReference type="RefSeq" id="WP_117581304.1">
    <property type="nucleotide sequence ID" value="NZ_JAMOWX010000038.1"/>
</dbReference>
<evidence type="ECO:0000256" key="1">
    <source>
        <dbReference type="ARBA" id="ARBA00023295"/>
    </source>
</evidence>